<feature type="domain" description="DUF6536" evidence="3">
    <location>
        <begin position="189"/>
        <end position="340"/>
    </location>
</feature>
<keyword evidence="2" id="KW-0472">Membrane</keyword>
<dbReference type="InterPro" id="IPR046623">
    <property type="entry name" value="DUF6536"/>
</dbReference>
<feature type="transmembrane region" description="Helical" evidence="2">
    <location>
        <begin position="240"/>
        <end position="261"/>
    </location>
</feature>
<feature type="compositionally biased region" description="Low complexity" evidence="1">
    <location>
        <begin position="65"/>
        <end position="76"/>
    </location>
</feature>
<dbReference type="PANTHER" id="PTHR35395">
    <property type="entry name" value="DUF6536 DOMAIN-CONTAINING PROTEIN"/>
    <property type="match status" value="1"/>
</dbReference>
<evidence type="ECO:0000256" key="2">
    <source>
        <dbReference type="SAM" id="Phobius"/>
    </source>
</evidence>
<keyword evidence="5" id="KW-1185">Reference proteome</keyword>
<comment type="caution">
    <text evidence="4">The sequence shown here is derived from an EMBL/GenBank/DDBJ whole genome shotgun (WGS) entry which is preliminary data.</text>
</comment>
<feature type="transmembrane region" description="Helical" evidence="2">
    <location>
        <begin position="193"/>
        <end position="220"/>
    </location>
</feature>
<evidence type="ECO:0000313" key="5">
    <source>
        <dbReference type="Proteomes" id="UP001172102"/>
    </source>
</evidence>
<feature type="transmembrane region" description="Helical" evidence="2">
    <location>
        <begin position="300"/>
        <end position="322"/>
    </location>
</feature>
<accession>A0AA40APM8</accession>
<proteinExistence type="predicted"/>
<protein>
    <recommendedName>
        <fullName evidence="3">DUF6536 domain-containing protein</fullName>
    </recommendedName>
</protein>
<keyword evidence="2" id="KW-1133">Transmembrane helix</keyword>
<feature type="compositionally biased region" description="Polar residues" evidence="1">
    <location>
        <begin position="47"/>
        <end position="64"/>
    </location>
</feature>
<dbReference type="Proteomes" id="UP001172102">
    <property type="component" value="Unassembled WGS sequence"/>
</dbReference>
<reference evidence="4" key="1">
    <citation type="submission" date="2023-06" db="EMBL/GenBank/DDBJ databases">
        <title>Genome-scale phylogeny and comparative genomics of the fungal order Sordariales.</title>
        <authorList>
            <consortium name="Lawrence Berkeley National Laboratory"/>
            <person name="Hensen N."/>
            <person name="Bonometti L."/>
            <person name="Westerberg I."/>
            <person name="Brannstrom I.O."/>
            <person name="Guillou S."/>
            <person name="Cros-Aarteil S."/>
            <person name="Calhoun S."/>
            <person name="Haridas S."/>
            <person name="Kuo A."/>
            <person name="Mondo S."/>
            <person name="Pangilinan J."/>
            <person name="Riley R."/>
            <person name="Labutti K."/>
            <person name="Andreopoulos B."/>
            <person name="Lipzen A."/>
            <person name="Chen C."/>
            <person name="Yanf M."/>
            <person name="Daum C."/>
            <person name="Ng V."/>
            <person name="Clum A."/>
            <person name="Steindorff A."/>
            <person name="Ohm R."/>
            <person name="Martin F."/>
            <person name="Silar P."/>
            <person name="Natvig D."/>
            <person name="Lalanne C."/>
            <person name="Gautier V."/>
            <person name="Ament-Velasquez S.L."/>
            <person name="Kruys A."/>
            <person name="Hutchinson M.I."/>
            <person name="Powell A.J."/>
            <person name="Barry K."/>
            <person name="Miller A.N."/>
            <person name="Grigoriev I.V."/>
            <person name="Debuchy R."/>
            <person name="Gladieux P."/>
            <person name="Thoren M.H."/>
            <person name="Johannesson H."/>
        </authorList>
    </citation>
    <scope>NUCLEOTIDE SEQUENCE</scope>
    <source>
        <strain evidence="4">SMH4607-1</strain>
    </source>
</reference>
<evidence type="ECO:0000256" key="1">
    <source>
        <dbReference type="SAM" id="MobiDB-lite"/>
    </source>
</evidence>
<organism evidence="4 5">
    <name type="scientific">Lasiosphaeris hirsuta</name>
    <dbReference type="NCBI Taxonomy" id="260670"/>
    <lineage>
        <taxon>Eukaryota</taxon>
        <taxon>Fungi</taxon>
        <taxon>Dikarya</taxon>
        <taxon>Ascomycota</taxon>
        <taxon>Pezizomycotina</taxon>
        <taxon>Sordariomycetes</taxon>
        <taxon>Sordariomycetidae</taxon>
        <taxon>Sordariales</taxon>
        <taxon>Lasiosphaeriaceae</taxon>
        <taxon>Lasiosphaeris</taxon>
    </lineage>
</organism>
<feature type="transmembrane region" description="Helical" evidence="2">
    <location>
        <begin position="707"/>
        <end position="733"/>
    </location>
</feature>
<evidence type="ECO:0000313" key="4">
    <source>
        <dbReference type="EMBL" id="KAK0719657.1"/>
    </source>
</evidence>
<keyword evidence="2" id="KW-0812">Transmembrane</keyword>
<sequence>MEIVIPPRDHGPSTFRYTWDENGEVQQVTRVRDESSTPPKRPVRGRQTVQWPFQSIATETEISSPTAAPPFARRATWQQPKRRDADGDSIDQDLIPDYVINYIRGETPETVARRKRNNGKLGERNVDIAHQHRPHESRAADFEGFPFSNETNSRLGSSDDGLGDEECRHILSGSREKQEKGWRKLLVGWRAGVTLNVLLSFVILVIGFTCLILAISKASLSAGKSVFFAGSCTTASNINWGLHAVINVFAVILLGGANYVFQVLSSPTRTEVAVAHFRKKWLDIGIPSFRNLAHIENSRTFLAVAILTAAALTQVIYNAVIFTSQNAVDYKVVLVTESFLNGAPFSNDTSSNSGMLSRLDILSLQQQASRGELVNLTTTECFQEFGGAFSTDFNAALLITNLNSQTSSLVQTSGASASISRIGTSSSIANLTLDRSSIKYCLAQRANEQTCEVALNGSLLGVVALLNLITVATVAAVLFKTSFQPLASLGDAITSFIKDPDTTTRGCCLLTKTDVWQGRWGLDDAKYWIPRDHYWFQTPSLPRWLIAMFLWFSCAGLAAAALTLSLLADPGTRLSPFGSASSYTVIRLPAPVPDAAAALIACFPQLLLAGLYLATNSIMTAYFLSHESSLFAIGAARPLRVSADAEGAQTTSLYLTLPRPASWFLITIFVSMGLVLSQSFFAVAIQLRDVPVSTTSTATVGSGTATITLGLSGVGLLAFLAILVLLATVVIALGCRRAPPAGGVNGQAVGNPMALPAGSCSAVISARCHAQPGERELWMKPVSWGSVREGVGMHVSHAAFTAGRKSSVDVSRCYA</sequence>
<feature type="transmembrane region" description="Helical" evidence="2">
    <location>
        <begin position="459"/>
        <end position="479"/>
    </location>
</feature>
<dbReference type="EMBL" id="JAUKUA010000003">
    <property type="protein sequence ID" value="KAK0719657.1"/>
    <property type="molecule type" value="Genomic_DNA"/>
</dbReference>
<feature type="transmembrane region" description="Helical" evidence="2">
    <location>
        <begin position="663"/>
        <end position="687"/>
    </location>
</feature>
<evidence type="ECO:0000259" key="3">
    <source>
        <dbReference type="Pfam" id="PF20163"/>
    </source>
</evidence>
<feature type="transmembrane region" description="Helical" evidence="2">
    <location>
        <begin position="544"/>
        <end position="568"/>
    </location>
</feature>
<gene>
    <name evidence="4" type="ORF">B0H67DRAFT_533485</name>
</gene>
<dbReference type="Pfam" id="PF20163">
    <property type="entry name" value="DUF6536"/>
    <property type="match status" value="1"/>
</dbReference>
<feature type="region of interest" description="Disordered" evidence="1">
    <location>
        <begin position="27"/>
        <end position="90"/>
    </location>
</feature>
<name>A0AA40APM8_9PEZI</name>
<dbReference type="AlphaFoldDB" id="A0AA40APM8"/>
<dbReference type="PANTHER" id="PTHR35395:SF1">
    <property type="entry name" value="DUF6536 DOMAIN-CONTAINING PROTEIN"/>
    <property type="match status" value="1"/>
</dbReference>